<accession>A0AAD5IR41</accession>
<dbReference type="EMBL" id="JAJSOW010000103">
    <property type="protein sequence ID" value="KAI9174688.1"/>
    <property type="molecule type" value="Genomic_DNA"/>
</dbReference>
<reference evidence="2" key="2">
    <citation type="submission" date="2023-02" db="EMBL/GenBank/DDBJ databases">
        <authorList>
            <person name="Swenson N.G."/>
            <person name="Wegrzyn J.L."/>
            <person name="Mcevoy S.L."/>
        </authorList>
    </citation>
    <scope>NUCLEOTIDE SEQUENCE</scope>
    <source>
        <strain evidence="2">91603</strain>
        <tissue evidence="2">Leaf</tissue>
    </source>
</reference>
<organism evidence="2 3">
    <name type="scientific">Acer negundo</name>
    <name type="common">Box elder</name>
    <dbReference type="NCBI Taxonomy" id="4023"/>
    <lineage>
        <taxon>Eukaryota</taxon>
        <taxon>Viridiplantae</taxon>
        <taxon>Streptophyta</taxon>
        <taxon>Embryophyta</taxon>
        <taxon>Tracheophyta</taxon>
        <taxon>Spermatophyta</taxon>
        <taxon>Magnoliopsida</taxon>
        <taxon>eudicotyledons</taxon>
        <taxon>Gunneridae</taxon>
        <taxon>Pentapetalae</taxon>
        <taxon>rosids</taxon>
        <taxon>malvids</taxon>
        <taxon>Sapindales</taxon>
        <taxon>Sapindaceae</taxon>
        <taxon>Hippocastanoideae</taxon>
        <taxon>Acereae</taxon>
        <taxon>Acer</taxon>
    </lineage>
</organism>
<evidence type="ECO:0000313" key="2">
    <source>
        <dbReference type="EMBL" id="KAI9174688.1"/>
    </source>
</evidence>
<reference evidence="2" key="1">
    <citation type="journal article" date="2022" name="Plant J.">
        <title>Strategies of tolerance reflected in two North American maple genomes.</title>
        <authorList>
            <person name="McEvoy S.L."/>
            <person name="Sezen U.U."/>
            <person name="Trouern-Trend A."/>
            <person name="McMahon S.M."/>
            <person name="Schaberg P.G."/>
            <person name="Yang J."/>
            <person name="Wegrzyn J.L."/>
            <person name="Swenson N.G."/>
        </authorList>
    </citation>
    <scope>NUCLEOTIDE SEQUENCE</scope>
    <source>
        <strain evidence="2">91603</strain>
    </source>
</reference>
<evidence type="ECO:0000256" key="1">
    <source>
        <dbReference type="SAM" id="MobiDB-lite"/>
    </source>
</evidence>
<evidence type="ECO:0000313" key="3">
    <source>
        <dbReference type="Proteomes" id="UP001064489"/>
    </source>
</evidence>
<protein>
    <submittedName>
        <fullName evidence="2">Uncharacterized protein</fullName>
    </submittedName>
</protein>
<sequence length="148" mass="16865">MAHNVDYSIAQLEFQHSLTNSSAFPVNPYLDLSRTACVGQDGGVAARPSSCIVLRIPFKLLKLREVPKDRRPYLLTYEFDIVISEQAERAQGLVPSNRGLMEYIYELDPHVSPEPNVSSREGGQTPYRDSKKRLSRSFCQEGYQVDRW</sequence>
<dbReference type="AlphaFoldDB" id="A0AAD5IR41"/>
<comment type="caution">
    <text evidence="2">The sequence shown here is derived from an EMBL/GenBank/DDBJ whole genome shotgun (WGS) entry which is preliminary data.</text>
</comment>
<keyword evidence="3" id="KW-1185">Reference proteome</keyword>
<gene>
    <name evidence="2" type="ORF">LWI28_021255</name>
</gene>
<name>A0AAD5IR41_ACENE</name>
<feature type="region of interest" description="Disordered" evidence="1">
    <location>
        <begin position="112"/>
        <end position="133"/>
    </location>
</feature>
<proteinExistence type="predicted"/>
<dbReference type="Proteomes" id="UP001064489">
    <property type="component" value="Chromosome 8"/>
</dbReference>